<accession>A0A0W8EAC6</accession>
<gene>
    <name evidence="1" type="ORF">ASZ90_017083</name>
</gene>
<reference evidence="1" key="1">
    <citation type="journal article" date="2015" name="Proc. Natl. Acad. Sci. U.S.A.">
        <title>Networks of energetic and metabolic interactions define dynamics in microbial communities.</title>
        <authorList>
            <person name="Embree M."/>
            <person name="Liu J.K."/>
            <person name="Al-Bassam M.M."/>
            <person name="Zengler K."/>
        </authorList>
    </citation>
    <scope>NUCLEOTIDE SEQUENCE</scope>
</reference>
<evidence type="ECO:0000313" key="1">
    <source>
        <dbReference type="EMBL" id="KUG05486.1"/>
    </source>
</evidence>
<protein>
    <recommendedName>
        <fullName evidence="2">Response regulatory domain-containing protein</fullName>
    </recommendedName>
</protein>
<organism evidence="1">
    <name type="scientific">hydrocarbon metagenome</name>
    <dbReference type="NCBI Taxonomy" id="938273"/>
    <lineage>
        <taxon>unclassified sequences</taxon>
        <taxon>metagenomes</taxon>
        <taxon>ecological metagenomes</taxon>
    </lineage>
</organism>
<name>A0A0W8EAC6_9ZZZZ</name>
<comment type="caution">
    <text evidence="1">The sequence shown here is derived from an EMBL/GenBank/DDBJ whole genome shotgun (WGS) entry which is preliminary data.</text>
</comment>
<dbReference type="EMBL" id="LNQE01001812">
    <property type="protein sequence ID" value="KUG05486.1"/>
    <property type="molecule type" value="Genomic_DNA"/>
</dbReference>
<proteinExistence type="predicted"/>
<sequence length="132" mass="14655">MKPLKVLLCGDTLLYNQDLAAAFENISYEVLGEVPANDLMFEASILQPDIVVWQLDDRKKYSSSLKELRFCCPSSYLFILSDNPAHMDICTMFDLAITACLPTFLPAVQIANAVDLSIDAGLICLRDEAPSY</sequence>
<dbReference type="AlphaFoldDB" id="A0A0W8EAC6"/>
<evidence type="ECO:0008006" key="2">
    <source>
        <dbReference type="Google" id="ProtNLM"/>
    </source>
</evidence>